<dbReference type="EMBL" id="QJKJ01002288">
    <property type="protein sequence ID" value="RDY03511.1"/>
    <property type="molecule type" value="Genomic_DNA"/>
</dbReference>
<accession>A0A371HL18</accession>
<reference evidence="2" key="1">
    <citation type="submission" date="2018-05" db="EMBL/GenBank/DDBJ databases">
        <title>Draft genome of Mucuna pruriens seed.</title>
        <authorList>
            <person name="Nnadi N.E."/>
            <person name="Vos R."/>
            <person name="Hasami M.H."/>
            <person name="Devisetty U.K."/>
            <person name="Aguiy J.C."/>
        </authorList>
    </citation>
    <scope>NUCLEOTIDE SEQUENCE [LARGE SCALE GENOMIC DNA]</scope>
    <source>
        <strain evidence="2">JCA_2017</strain>
    </source>
</reference>
<keyword evidence="3" id="KW-1185">Reference proteome</keyword>
<evidence type="ECO:0000259" key="1">
    <source>
        <dbReference type="Pfam" id="PF17919"/>
    </source>
</evidence>
<protein>
    <recommendedName>
        <fullName evidence="1">Reverse transcriptase/retrotransposon-derived protein RNase H-like domain-containing protein</fullName>
    </recommendedName>
</protein>
<gene>
    <name evidence="2" type="ORF">CR513_12916</name>
</gene>
<dbReference type="AlphaFoldDB" id="A0A371HL18"/>
<dbReference type="InterPro" id="IPR041577">
    <property type="entry name" value="RT_RNaseH_2"/>
</dbReference>
<dbReference type="OrthoDB" id="1909920at2759"/>
<dbReference type="SUPFAM" id="SSF56672">
    <property type="entry name" value="DNA/RNA polymerases"/>
    <property type="match status" value="1"/>
</dbReference>
<dbReference type="InterPro" id="IPR043502">
    <property type="entry name" value="DNA/RNA_pol_sf"/>
</dbReference>
<evidence type="ECO:0000313" key="3">
    <source>
        <dbReference type="Proteomes" id="UP000257109"/>
    </source>
</evidence>
<proteinExistence type="predicted"/>
<organism evidence="2 3">
    <name type="scientific">Mucuna pruriens</name>
    <name type="common">Velvet bean</name>
    <name type="synonym">Dolichos pruriens</name>
    <dbReference type="NCBI Taxonomy" id="157652"/>
    <lineage>
        <taxon>Eukaryota</taxon>
        <taxon>Viridiplantae</taxon>
        <taxon>Streptophyta</taxon>
        <taxon>Embryophyta</taxon>
        <taxon>Tracheophyta</taxon>
        <taxon>Spermatophyta</taxon>
        <taxon>Magnoliopsida</taxon>
        <taxon>eudicotyledons</taxon>
        <taxon>Gunneridae</taxon>
        <taxon>Pentapetalae</taxon>
        <taxon>rosids</taxon>
        <taxon>fabids</taxon>
        <taxon>Fabales</taxon>
        <taxon>Fabaceae</taxon>
        <taxon>Papilionoideae</taxon>
        <taxon>50 kb inversion clade</taxon>
        <taxon>NPAAA clade</taxon>
        <taxon>indigoferoid/millettioid clade</taxon>
        <taxon>Phaseoleae</taxon>
        <taxon>Mucuna</taxon>
    </lineage>
</organism>
<dbReference type="PANTHER" id="PTHR35046:SF9">
    <property type="entry name" value="RNA-DIRECTED DNA POLYMERASE"/>
    <property type="match status" value="1"/>
</dbReference>
<feature type="non-terminal residue" evidence="2">
    <location>
        <position position="1"/>
    </location>
</feature>
<name>A0A371HL18_MUCPR</name>
<sequence>MANAQNYWGSKELPWACNGRRLKRELSMECDASGVGIGVVLLHEGHTIAYFSEKLKGAHLNYSTYD</sequence>
<dbReference type="PANTHER" id="PTHR35046">
    <property type="entry name" value="ZINC KNUCKLE (CCHC-TYPE) FAMILY PROTEIN"/>
    <property type="match status" value="1"/>
</dbReference>
<dbReference type="Proteomes" id="UP000257109">
    <property type="component" value="Unassembled WGS sequence"/>
</dbReference>
<dbReference type="Pfam" id="PF17919">
    <property type="entry name" value="RT_RNaseH_2"/>
    <property type="match status" value="1"/>
</dbReference>
<evidence type="ECO:0000313" key="2">
    <source>
        <dbReference type="EMBL" id="RDY03511.1"/>
    </source>
</evidence>
<comment type="caution">
    <text evidence="2">The sequence shown here is derived from an EMBL/GenBank/DDBJ whole genome shotgun (WGS) entry which is preliminary data.</text>
</comment>
<feature type="domain" description="Reverse transcriptase/retrotransposon-derived protein RNase H-like" evidence="1">
    <location>
        <begin position="23"/>
        <end position="66"/>
    </location>
</feature>